<evidence type="ECO:0000256" key="3">
    <source>
        <dbReference type="ARBA" id="ARBA00005493"/>
    </source>
</evidence>
<dbReference type="PROSITE" id="PS51918">
    <property type="entry name" value="RADICAL_SAM"/>
    <property type="match status" value="1"/>
</dbReference>
<keyword evidence="5 15" id="KW-0004">4Fe-4S</keyword>
<dbReference type="EC" id="1.3.98.3" evidence="15"/>
<keyword evidence="9 15" id="KW-0560">Oxidoreductase</keyword>
<keyword evidence="8 15" id="KW-0479">Metal-binding</keyword>
<evidence type="ECO:0000256" key="6">
    <source>
        <dbReference type="ARBA" id="ARBA00022490"/>
    </source>
</evidence>
<keyword evidence="18" id="KW-1185">Reference proteome</keyword>
<organism evidence="17 18">
    <name type="scientific">Sphingomonas floccifaciens</name>
    <dbReference type="NCBI Taxonomy" id="1844115"/>
    <lineage>
        <taxon>Bacteria</taxon>
        <taxon>Pseudomonadati</taxon>
        <taxon>Pseudomonadota</taxon>
        <taxon>Alphaproteobacteria</taxon>
        <taxon>Sphingomonadales</taxon>
        <taxon>Sphingomonadaceae</taxon>
        <taxon>Sphingomonas</taxon>
    </lineage>
</organism>
<comment type="subunit">
    <text evidence="4">Monomer.</text>
</comment>
<evidence type="ECO:0000256" key="14">
    <source>
        <dbReference type="ARBA" id="ARBA00048321"/>
    </source>
</evidence>
<dbReference type="Gene3D" id="3.80.30.20">
    <property type="entry name" value="tm_1862 like domain"/>
    <property type="match status" value="1"/>
</dbReference>
<comment type="function">
    <text evidence="13">Involved in the heme biosynthesis. Catalyzes the anaerobic oxidative decarboxylation of propionate groups of rings A and B of coproporphyrinogen III to yield the vinyl groups in protoporphyrinogen IX.</text>
</comment>
<proteinExistence type="inferred from homology"/>
<dbReference type="InterPro" id="IPR023404">
    <property type="entry name" value="rSAM_horseshoe"/>
</dbReference>
<dbReference type="RefSeq" id="WP_380939920.1">
    <property type="nucleotide sequence ID" value="NZ_JBHUFC010000003.1"/>
</dbReference>
<keyword evidence="12 15" id="KW-0627">Porphyrin biosynthesis</keyword>
<evidence type="ECO:0000256" key="4">
    <source>
        <dbReference type="ARBA" id="ARBA00011245"/>
    </source>
</evidence>
<dbReference type="InterPro" id="IPR058240">
    <property type="entry name" value="rSAM_sf"/>
</dbReference>
<comment type="similarity">
    <text evidence="3 15">Belongs to the anaerobic coproporphyrinogen-III oxidase family.</text>
</comment>
<evidence type="ECO:0000256" key="1">
    <source>
        <dbReference type="ARBA" id="ARBA00004496"/>
    </source>
</evidence>
<keyword evidence="10 15" id="KW-0408">Iron</keyword>
<reference evidence="18" key="1">
    <citation type="journal article" date="2019" name="Int. J. Syst. Evol. Microbiol.">
        <title>The Global Catalogue of Microorganisms (GCM) 10K type strain sequencing project: providing services to taxonomists for standard genome sequencing and annotation.</title>
        <authorList>
            <consortium name="The Broad Institute Genomics Platform"/>
            <consortium name="The Broad Institute Genome Sequencing Center for Infectious Disease"/>
            <person name="Wu L."/>
            <person name="Ma J."/>
        </authorList>
    </citation>
    <scope>NUCLEOTIDE SEQUENCE [LARGE SCALE GENOMIC DNA]</scope>
    <source>
        <strain evidence="18">Q85</strain>
    </source>
</reference>
<dbReference type="PANTHER" id="PTHR13932:SF6">
    <property type="entry name" value="OXYGEN-INDEPENDENT COPROPORPHYRINOGEN III OXIDASE"/>
    <property type="match status" value="1"/>
</dbReference>
<dbReference type="EMBL" id="JBHUFC010000003">
    <property type="protein sequence ID" value="MFD1787548.1"/>
    <property type="molecule type" value="Genomic_DNA"/>
</dbReference>
<comment type="caution">
    <text evidence="17">The sequence shown here is derived from an EMBL/GenBank/DDBJ whole genome shotgun (WGS) entry which is preliminary data.</text>
</comment>
<dbReference type="SUPFAM" id="SSF102114">
    <property type="entry name" value="Radical SAM enzymes"/>
    <property type="match status" value="1"/>
</dbReference>
<accession>A0ABW4NBM2</accession>
<evidence type="ECO:0000313" key="17">
    <source>
        <dbReference type="EMBL" id="MFD1787548.1"/>
    </source>
</evidence>
<dbReference type="Proteomes" id="UP001597283">
    <property type="component" value="Unassembled WGS sequence"/>
</dbReference>
<comment type="cofactor">
    <cofactor evidence="15">
        <name>[4Fe-4S] cluster</name>
        <dbReference type="ChEBI" id="CHEBI:49883"/>
    </cofactor>
    <text evidence="15">Binds 1 [4Fe-4S] cluster. The cluster is coordinated with 3 cysteines and an exchangeable S-adenosyl-L-methionine.</text>
</comment>
<evidence type="ECO:0000256" key="2">
    <source>
        <dbReference type="ARBA" id="ARBA00004785"/>
    </source>
</evidence>
<comment type="subcellular location">
    <subcellularLocation>
        <location evidence="1 15">Cytoplasm</location>
    </subcellularLocation>
</comment>
<evidence type="ECO:0000256" key="8">
    <source>
        <dbReference type="ARBA" id="ARBA00022723"/>
    </source>
</evidence>
<evidence type="ECO:0000256" key="15">
    <source>
        <dbReference type="PIRNR" id="PIRNR000167"/>
    </source>
</evidence>
<dbReference type="PIRSF" id="PIRSF000167">
    <property type="entry name" value="HemN"/>
    <property type="match status" value="1"/>
</dbReference>
<keyword evidence="11 15" id="KW-0411">Iron-sulfur</keyword>
<dbReference type="InterPro" id="IPR004558">
    <property type="entry name" value="Coprogen_oxidase_HemN"/>
</dbReference>
<dbReference type="InterPro" id="IPR034505">
    <property type="entry name" value="Coproporphyrinogen-III_oxidase"/>
</dbReference>
<dbReference type="InterPro" id="IPR007197">
    <property type="entry name" value="rSAM"/>
</dbReference>
<name>A0ABW4NBM2_9SPHN</name>
<evidence type="ECO:0000256" key="9">
    <source>
        <dbReference type="ARBA" id="ARBA00023002"/>
    </source>
</evidence>
<feature type="domain" description="Radical SAM core" evidence="16">
    <location>
        <begin position="42"/>
        <end position="275"/>
    </location>
</feature>
<evidence type="ECO:0000256" key="7">
    <source>
        <dbReference type="ARBA" id="ARBA00022691"/>
    </source>
</evidence>
<evidence type="ECO:0000256" key="5">
    <source>
        <dbReference type="ARBA" id="ARBA00022485"/>
    </source>
</evidence>
<dbReference type="NCBIfam" id="TIGR00538">
    <property type="entry name" value="hemN"/>
    <property type="match status" value="1"/>
</dbReference>
<comment type="catalytic activity">
    <reaction evidence="14 15">
        <text>coproporphyrinogen III + 2 S-adenosyl-L-methionine = protoporphyrinogen IX + 2 5'-deoxyadenosine + 2 L-methionine + 2 CO2</text>
        <dbReference type="Rhea" id="RHEA:15425"/>
        <dbReference type="ChEBI" id="CHEBI:16526"/>
        <dbReference type="ChEBI" id="CHEBI:17319"/>
        <dbReference type="ChEBI" id="CHEBI:57307"/>
        <dbReference type="ChEBI" id="CHEBI:57309"/>
        <dbReference type="ChEBI" id="CHEBI:57844"/>
        <dbReference type="ChEBI" id="CHEBI:59789"/>
        <dbReference type="EC" id="1.3.98.3"/>
    </reaction>
</comment>
<protein>
    <recommendedName>
        <fullName evidence="15">Coproporphyrinogen-III oxidase</fullName>
        <ecNumber evidence="15">1.3.98.3</ecNumber>
    </recommendedName>
</protein>
<dbReference type="InterPro" id="IPR006638">
    <property type="entry name" value="Elp3/MiaA/NifB-like_rSAM"/>
</dbReference>
<dbReference type="SMART" id="SM00729">
    <property type="entry name" value="Elp3"/>
    <property type="match status" value="1"/>
</dbReference>
<dbReference type="PANTHER" id="PTHR13932">
    <property type="entry name" value="COPROPORPHYRINIGEN III OXIDASE"/>
    <property type="match status" value="1"/>
</dbReference>
<gene>
    <name evidence="17" type="primary">hemN</name>
    <name evidence="17" type="ORF">ACFSC3_08185</name>
</gene>
<evidence type="ECO:0000313" key="18">
    <source>
        <dbReference type="Proteomes" id="UP001597283"/>
    </source>
</evidence>
<dbReference type="GO" id="GO:0051989">
    <property type="term" value="F:coproporphyrinogen dehydrogenase activity"/>
    <property type="evidence" value="ECO:0007669"/>
    <property type="project" value="UniProtKB-EC"/>
</dbReference>
<evidence type="ECO:0000256" key="11">
    <source>
        <dbReference type="ARBA" id="ARBA00023014"/>
    </source>
</evidence>
<keyword evidence="6 15" id="KW-0963">Cytoplasm</keyword>
<evidence type="ECO:0000259" key="16">
    <source>
        <dbReference type="PROSITE" id="PS51918"/>
    </source>
</evidence>
<sequence>MNWRYHPDLLARPVPRYTSFPTAAEFGDGMKPADMAEALAGVRDDEEVSLYLHVPYCRELCWYCGCNTGAANRDARLAAYVTRLGQEIDRVARALDGRGRLSRIAWGGGSPDALAPEQFDALMARLADAFPRTGASISIELDPRGFDAHWAERVARHGIRRVSLGVQTFDDGIQRAIGRVQPTAAIACAVSRLRASGVSSLNFDLMYGLPGQSSRELRETLDTAVSLGPDRLAVFGYAHVPHLIPRQRQIDASELPGAAQRFAQAELAHGRLTADGYQPVGFDHFARPDDPLGQASRTGGLRRNFQGFTDDSARVLIGLGASSISVFPHVLLQNEKNAGRYHLRIANDGFATSRGIRRSPLDQRRAAAIESLLCTGSANLEGMPDLSDIRDALQPFVDRDLAEWRAAVLTTSGQASPYLRSMAATIDPYRSGGTSRFSSAV</sequence>
<dbReference type="Pfam" id="PF04055">
    <property type="entry name" value="Radical_SAM"/>
    <property type="match status" value="1"/>
</dbReference>
<dbReference type="SFLD" id="SFLDG01065">
    <property type="entry name" value="anaerobic_coproporphyrinogen-I"/>
    <property type="match status" value="1"/>
</dbReference>
<evidence type="ECO:0000256" key="12">
    <source>
        <dbReference type="ARBA" id="ARBA00023244"/>
    </source>
</evidence>
<evidence type="ECO:0000256" key="10">
    <source>
        <dbReference type="ARBA" id="ARBA00023004"/>
    </source>
</evidence>
<dbReference type="SFLD" id="SFLDS00029">
    <property type="entry name" value="Radical_SAM"/>
    <property type="match status" value="1"/>
</dbReference>
<comment type="pathway">
    <text evidence="2 15">Porphyrin-containing compound metabolism; protoporphyrin-IX biosynthesis; protoporphyrinogen-IX from coproporphyrinogen-III (AdoMet route): step 1/1.</text>
</comment>
<evidence type="ECO:0000256" key="13">
    <source>
        <dbReference type="ARBA" id="ARBA00024295"/>
    </source>
</evidence>
<keyword evidence="7 15" id="KW-0949">S-adenosyl-L-methionine</keyword>